<name>A0A8H4LQF2_9HYPO</name>
<evidence type="ECO:0000313" key="3">
    <source>
        <dbReference type="Proteomes" id="UP000554235"/>
    </source>
</evidence>
<reference evidence="2 3" key="1">
    <citation type="submission" date="2020-01" db="EMBL/GenBank/DDBJ databases">
        <title>Identification and distribution of gene clusters putatively required for synthesis of sphingolipid metabolism inhibitors in phylogenetically diverse species of the filamentous fungus Fusarium.</title>
        <authorList>
            <person name="Kim H.-S."/>
            <person name="Busman M."/>
            <person name="Brown D.W."/>
            <person name="Divon H."/>
            <person name="Uhlig S."/>
            <person name="Proctor R.H."/>
        </authorList>
    </citation>
    <scope>NUCLEOTIDE SEQUENCE [LARGE SCALE GENOMIC DNA]</scope>
    <source>
        <strain evidence="2 3">NRRL 20459</strain>
    </source>
</reference>
<comment type="caution">
    <text evidence="2">The sequence shown here is derived from an EMBL/GenBank/DDBJ whole genome shotgun (WGS) entry which is preliminary data.</text>
</comment>
<keyword evidence="1" id="KW-0732">Signal</keyword>
<evidence type="ECO:0000313" key="2">
    <source>
        <dbReference type="EMBL" id="KAF4471937.1"/>
    </source>
</evidence>
<keyword evidence="3" id="KW-1185">Reference proteome</keyword>
<dbReference type="EMBL" id="JAADYS010000148">
    <property type="protein sequence ID" value="KAF4471937.1"/>
    <property type="molecule type" value="Genomic_DNA"/>
</dbReference>
<evidence type="ECO:0008006" key="4">
    <source>
        <dbReference type="Google" id="ProtNLM"/>
    </source>
</evidence>
<dbReference type="AlphaFoldDB" id="A0A8H4LQF2"/>
<dbReference type="Proteomes" id="UP000554235">
    <property type="component" value="Unassembled WGS sequence"/>
</dbReference>
<accession>A0A8H4LQF2</accession>
<proteinExistence type="predicted"/>
<protein>
    <recommendedName>
        <fullName evidence="4">Integron gene cassette protein</fullName>
    </recommendedName>
</protein>
<organism evidence="2 3">
    <name type="scientific">Fusarium albosuccineum</name>
    <dbReference type="NCBI Taxonomy" id="1237068"/>
    <lineage>
        <taxon>Eukaryota</taxon>
        <taxon>Fungi</taxon>
        <taxon>Dikarya</taxon>
        <taxon>Ascomycota</taxon>
        <taxon>Pezizomycotina</taxon>
        <taxon>Sordariomycetes</taxon>
        <taxon>Hypocreomycetidae</taxon>
        <taxon>Hypocreales</taxon>
        <taxon>Nectriaceae</taxon>
        <taxon>Fusarium</taxon>
        <taxon>Fusarium decemcellulare species complex</taxon>
    </lineage>
</organism>
<feature type="signal peptide" evidence="1">
    <location>
        <begin position="1"/>
        <end position="21"/>
    </location>
</feature>
<evidence type="ECO:0000256" key="1">
    <source>
        <dbReference type="SAM" id="SignalP"/>
    </source>
</evidence>
<sequence length="119" mass="12808">MYRTAVYVLSVAVTLTGLASAQSLAAKLMAYPDSVCNGRAVEYDISYVEGIETVINLERDEAYKALMLLPLAGGTPCRVLGCYYGASCYNTGVRPLAENVCVIDGEHGGWNFDKVVVQC</sequence>
<gene>
    <name evidence="2" type="ORF">FALBO_1155</name>
</gene>
<feature type="chain" id="PRO_5034916647" description="Integron gene cassette protein" evidence="1">
    <location>
        <begin position="22"/>
        <end position="119"/>
    </location>
</feature>